<evidence type="ECO:0000256" key="4">
    <source>
        <dbReference type="ARBA" id="ARBA00022691"/>
    </source>
</evidence>
<dbReference type="AlphaFoldDB" id="A0A553I0S2"/>
<keyword evidence="13" id="KW-1185">Reference proteome</keyword>
<dbReference type="PANTHER" id="PTHR12753:SF0">
    <property type="entry name" value="ALPHA N-TERMINAL PROTEIN METHYLTRANSFERASE 1"/>
    <property type="match status" value="1"/>
</dbReference>
<evidence type="ECO:0000313" key="12">
    <source>
        <dbReference type="EMBL" id="TRX93809.1"/>
    </source>
</evidence>
<comment type="catalytic activity">
    <reaction evidence="9">
        <text>N-terminal L-prolyl-L-prolyl-L-lysyl-[protein] + 2 S-adenosyl-L-methionine = N-terminal N,N-dimethyl-L-prolyl-L-prolyl-L-lysyl-[protein] + 2 S-adenosyl-L-homocysteine + 2 H(+)</text>
        <dbReference type="Rhea" id="RHEA:54736"/>
        <dbReference type="Rhea" id="RHEA-COMP:13787"/>
        <dbReference type="Rhea" id="RHEA-COMP:13974"/>
        <dbReference type="ChEBI" id="CHEBI:15378"/>
        <dbReference type="ChEBI" id="CHEBI:57856"/>
        <dbReference type="ChEBI" id="CHEBI:59789"/>
        <dbReference type="ChEBI" id="CHEBI:138059"/>
        <dbReference type="ChEBI" id="CHEBI:138318"/>
        <dbReference type="EC" id="2.1.1.244"/>
    </reaction>
</comment>
<dbReference type="GO" id="GO:0071885">
    <property type="term" value="F:N-terminal protein N-methyltransferase activity"/>
    <property type="evidence" value="ECO:0007669"/>
    <property type="project" value="UniProtKB-EC"/>
</dbReference>
<dbReference type="Proteomes" id="UP000319160">
    <property type="component" value="Unassembled WGS sequence"/>
</dbReference>
<evidence type="ECO:0000256" key="2">
    <source>
        <dbReference type="ARBA" id="ARBA00022603"/>
    </source>
</evidence>
<feature type="region of interest" description="Disordered" evidence="11">
    <location>
        <begin position="1"/>
        <end position="39"/>
    </location>
</feature>
<comment type="catalytic activity">
    <reaction evidence="10">
        <text>N-terminal L-alanyl-L-prolyl-L-lysyl-[protein] + 3 S-adenosyl-L-methionine = N-terminal N,N,N-trimethyl-L-alanyl-L-prolyl-L-lysyl-[protein] + 3 S-adenosyl-L-homocysteine + 3 H(+)</text>
        <dbReference type="Rhea" id="RHEA:54712"/>
        <dbReference type="Rhea" id="RHEA-COMP:13785"/>
        <dbReference type="Rhea" id="RHEA-COMP:13971"/>
        <dbReference type="ChEBI" id="CHEBI:15378"/>
        <dbReference type="ChEBI" id="CHEBI:57856"/>
        <dbReference type="ChEBI" id="CHEBI:59789"/>
        <dbReference type="ChEBI" id="CHEBI:138057"/>
        <dbReference type="ChEBI" id="CHEBI:138315"/>
        <dbReference type="EC" id="2.1.1.244"/>
    </reaction>
</comment>
<keyword evidence="2" id="KW-0489">Methyltransferase</keyword>
<keyword evidence="3" id="KW-0808">Transferase</keyword>
<sequence>MENKMNEFSTINKAMSEETALEDEQNQIEESQVQEKPEPPDAAINQHAALQYWQGVEANIDGMLGGFPHVSKVDLRGSRSFLAKLGIGTKNGRHSVASILEGGAGVGRVTEGLLLHVGTAIDIIEPVQRFTDQLQGKEGIRTIFNVGLEDWEPTQGVQYDLIWTQWCAGHLTNEQLVRYLKRCKAALDKDNGLIIIKENISISGVDVFDPIDSSVTREDRSFREIFKAAGLRIIKVETQKGLPRLLLPIGGNYAIYIVLSYGHVQACTTHKSVFDIRGAKWKTTVHDLFLWIKSKGVQTDGIIRIPARGRRGNHGNSRESDIQLISKLPSDVPLHGLLAADLTFRTSSTDLPWINAFPTEADFAASVPLMWPEELHALLPRSAYHIFKRQHIKFQHECDSVAKAFPNLDRSKTHAAISQIEKQVYPDANSENQVTDAQRNALLSSLLREFLTIARETLQRLKEPQVGEKPHRDLVIRRWEQIEQIVAKKIQVE</sequence>
<evidence type="ECO:0000256" key="7">
    <source>
        <dbReference type="ARBA" id="ARBA00043129"/>
    </source>
</evidence>
<name>A0A553I0S2_9PEZI</name>
<evidence type="ECO:0000313" key="13">
    <source>
        <dbReference type="Proteomes" id="UP000319160"/>
    </source>
</evidence>
<keyword evidence="4" id="KW-0949">S-adenosyl-L-methionine</keyword>
<proteinExistence type="inferred from homology"/>
<dbReference type="GO" id="GO:0005737">
    <property type="term" value="C:cytoplasm"/>
    <property type="evidence" value="ECO:0007669"/>
    <property type="project" value="TreeGrafter"/>
</dbReference>
<evidence type="ECO:0000256" key="11">
    <source>
        <dbReference type="SAM" id="MobiDB-lite"/>
    </source>
</evidence>
<reference evidence="13" key="1">
    <citation type="submission" date="2019-06" db="EMBL/GenBank/DDBJ databases">
        <title>Draft genome sequence of the griseofulvin-producing fungus Xylaria cubensis strain G536.</title>
        <authorList>
            <person name="Mead M.E."/>
            <person name="Raja H.A."/>
            <person name="Steenwyk J.L."/>
            <person name="Knowles S.L."/>
            <person name="Oberlies N.H."/>
            <person name="Rokas A."/>
        </authorList>
    </citation>
    <scope>NUCLEOTIDE SEQUENCE [LARGE SCALE GENOMIC DNA]</scope>
    <source>
        <strain evidence="13">G536</strain>
    </source>
</reference>
<dbReference type="Gene3D" id="3.40.50.150">
    <property type="entry name" value="Vaccinia Virus protein VP39"/>
    <property type="match status" value="1"/>
</dbReference>
<evidence type="ECO:0000256" key="3">
    <source>
        <dbReference type="ARBA" id="ARBA00022679"/>
    </source>
</evidence>
<dbReference type="CDD" id="cd02440">
    <property type="entry name" value="AdoMet_MTases"/>
    <property type="match status" value="1"/>
</dbReference>
<evidence type="ECO:0000256" key="5">
    <source>
        <dbReference type="ARBA" id="ARBA00039112"/>
    </source>
</evidence>
<protein>
    <recommendedName>
        <fullName evidence="6">Alpha N-terminal protein methyltransferase 1</fullName>
        <ecNumber evidence="5">2.1.1.244</ecNumber>
    </recommendedName>
    <alternativeName>
        <fullName evidence="7">X-Pro-Lys N-terminal protein methyltransferase 1</fullName>
    </alternativeName>
</protein>
<evidence type="ECO:0000256" key="1">
    <source>
        <dbReference type="ARBA" id="ARBA00009059"/>
    </source>
</evidence>
<dbReference type="EC" id="2.1.1.244" evidence="5"/>
<dbReference type="Pfam" id="PF05891">
    <property type="entry name" value="Methyltransf_PK"/>
    <property type="match status" value="1"/>
</dbReference>
<gene>
    <name evidence="12" type="ORF">FHL15_005191</name>
</gene>
<dbReference type="GO" id="GO:0032259">
    <property type="term" value="P:methylation"/>
    <property type="evidence" value="ECO:0007669"/>
    <property type="project" value="UniProtKB-KW"/>
</dbReference>
<comment type="catalytic activity">
    <reaction evidence="8">
        <text>N-terminal L-seryl-L-prolyl-L-lysyl-[protein] + 3 S-adenosyl-L-methionine = N-terminal N,N,N-trimethyl-L-seryl-L-prolyl-L-lysyl-[protein] + 3 S-adenosyl-L-homocysteine + 3 H(+)</text>
        <dbReference type="Rhea" id="RHEA:54724"/>
        <dbReference type="Rhea" id="RHEA-COMP:13789"/>
        <dbReference type="Rhea" id="RHEA-COMP:13973"/>
        <dbReference type="ChEBI" id="CHEBI:15378"/>
        <dbReference type="ChEBI" id="CHEBI:57856"/>
        <dbReference type="ChEBI" id="CHEBI:59789"/>
        <dbReference type="ChEBI" id="CHEBI:138061"/>
        <dbReference type="ChEBI" id="CHEBI:138317"/>
        <dbReference type="EC" id="2.1.1.244"/>
    </reaction>
</comment>
<organism evidence="12 13">
    <name type="scientific">Xylaria flabelliformis</name>
    <dbReference type="NCBI Taxonomy" id="2512241"/>
    <lineage>
        <taxon>Eukaryota</taxon>
        <taxon>Fungi</taxon>
        <taxon>Dikarya</taxon>
        <taxon>Ascomycota</taxon>
        <taxon>Pezizomycotina</taxon>
        <taxon>Sordariomycetes</taxon>
        <taxon>Xylariomycetidae</taxon>
        <taxon>Xylariales</taxon>
        <taxon>Xylariaceae</taxon>
        <taxon>Xylaria</taxon>
    </lineage>
</organism>
<evidence type="ECO:0000256" key="10">
    <source>
        <dbReference type="ARBA" id="ARBA00048167"/>
    </source>
</evidence>
<dbReference type="InterPro" id="IPR008576">
    <property type="entry name" value="MeTrfase_NTM1"/>
</dbReference>
<dbReference type="InterPro" id="IPR029063">
    <property type="entry name" value="SAM-dependent_MTases_sf"/>
</dbReference>
<dbReference type="STRING" id="2512241.A0A553I0S2"/>
<evidence type="ECO:0000256" key="6">
    <source>
        <dbReference type="ARBA" id="ARBA00039449"/>
    </source>
</evidence>
<evidence type="ECO:0000256" key="8">
    <source>
        <dbReference type="ARBA" id="ARBA00047306"/>
    </source>
</evidence>
<accession>A0A553I0S2</accession>
<comment type="similarity">
    <text evidence="1">Belongs to the methyltransferase superfamily. NTM1 family.</text>
</comment>
<dbReference type="EMBL" id="VFLP01000026">
    <property type="protein sequence ID" value="TRX93809.1"/>
    <property type="molecule type" value="Genomic_DNA"/>
</dbReference>
<dbReference type="PANTHER" id="PTHR12753">
    <property type="entry name" value="AD-003 - RELATED"/>
    <property type="match status" value="1"/>
</dbReference>
<evidence type="ECO:0000256" key="9">
    <source>
        <dbReference type="ARBA" id="ARBA00047885"/>
    </source>
</evidence>
<dbReference type="OrthoDB" id="1298661at2759"/>
<dbReference type="SUPFAM" id="SSF53335">
    <property type="entry name" value="S-adenosyl-L-methionine-dependent methyltransferases"/>
    <property type="match status" value="1"/>
</dbReference>
<feature type="compositionally biased region" description="Polar residues" evidence="11">
    <location>
        <begin position="1"/>
        <end position="13"/>
    </location>
</feature>
<comment type="caution">
    <text evidence="12">The sequence shown here is derived from an EMBL/GenBank/DDBJ whole genome shotgun (WGS) entry which is preliminary data.</text>
</comment>